<dbReference type="SUPFAM" id="SSF53187">
    <property type="entry name" value="Zn-dependent exopeptidases"/>
    <property type="match status" value="1"/>
</dbReference>
<dbReference type="Gene3D" id="3.10.450.490">
    <property type="match status" value="1"/>
</dbReference>
<keyword evidence="3" id="KW-0645">Protease</keyword>
<comment type="similarity">
    <text evidence="2">Belongs to the peptidase M4 family.</text>
</comment>
<dbReference type="PANTHER" id="PTHR33794:SF1">
    <property type="entry name" value="BACILLOLYSIN"/>
    <property type="match status" value="1"/>
</dbReference>
<evidence type="ECO:0000256" key="1">
    <source>
        <dbReference type="ARBA" id="ARBA00005957"/>
    </source>
</evidence>
<dbReference type="EMBL" id="JBHSBC010000009">
    <property type="protein sequence ID" value="MFC3980577.1"/>
    <property type="molecule type" value="Genomic_DNA"/>
</dbReference>
<dbReference type="Gene3D" id="3.10.170.10">
    <property type="match status" value="1"/>
</dbReference>
<evidence type="ECO:0000313" key="15">
    <source>
        <dbReference type="EMBL" id="MFC3980577.1"/>
    </source>
</evidence>
<feature type="domain" description="Peptidase M28" evidence="13">
    <location>
        <begin position="611"/>
        <end position="816"/>
    </location>
</feature>
<comment type="similarity">
    <text evidence="1">Belongs to the peptidase M28 family. M28A subfamily.</text>
</comment>
<evidence type="ECO:0000259" key="12">
    <source>
        <dbReference type="Pfam" id="PF02868"/>
    </source>
</evidence>
<dbReference type="SUPFAM" id="SSF55486">
    <property type="entry name" value="Metalloproteases ('zincins'), catalytic domain"/>
    <property type="match status" value="1"/>
</dbReference>
<evidence type="ECO:0000256" key="7">
    <source>
        <dbReference type="ARBA" id="ARBA00022833"/>
    </source>
</evidence>
<evidence type="ECO:0000259" key="11">
    <source>
        <dbReference type="Pfam" id="PF01447"/>
    </source>
</evidence>
<evidence type="ECO:0000256" key="10">
    <source>
        <dbReference type="SAM" id="SignalP"/>
    </source>
</evidence>
<dbReference type="PANTHER" id="PTHR33794">
    <property type="entry name" value="BACILLOLYSIN"/>
    <property type="match status" value="1"/>
</dbReference>
<comment type="caution">
    <text evidence="15">The sequence shown here is derived from an EMBL/GenBank/DDBJ whole genome shotgun (WGS) entry which is preliminary data.</text>
</comment>
<dbReference type="Pfam" id="PF02868">
    <property type="entry name" value="Peptidase_M4_C"/>
    <property type="match status" value="1"/>
</dbReference>
<evidence type="ECO:0000256" key="5">
    <source>
        <dbReference type="ARBA" id="ARBA00022729"/>
    </source>
</evidence>
<dbReference type="Proteomes" id="UP001595698">
    <property type="component" value="Unassembled WGS sequence"/>
</dbReference>
<organism evidence="15 16">
    <name type="scientific">Streptosporangium jomthongense</name>
    <dbReference type="NCBI Taxonomy" id="1193683"/>
    <lineage>
        <taxon>Bacteria</taxon>
        <taxon>Bacillati</taxon>
        <taxon>Actinomycetota</taxon>
        <taxon>Actinomycetes</taxon>
        <taxon>Streptosporangiales</taxon>
        <taxon>Streptosporangiaceae</taxon>
        <taxon>Streptosporangium</taxon>
    </lineage>
</organism>
<evidence type="ECO:0000256" key="2">
    <source>
        <dbReference type="ARBA" id="ARBA00009388"/>
    </source>
</evidence>
<name>A0ABV8EW35_9ACTN</name>
<keyword evidence="16" id="KW-1185">Reference proteome</keyword>
<dbReference type="Gene3D" id="3.40.630.10">
    <property type="entry name" value="Zn peptidases"/>
    <property type="match status" value="1"/>
</dbReference>
<dbReference type="CDD" id="cd09597">
    <property type="entry name" value="M4_TLP"/>
    <property type="match status" value="1"/>
</dbReference>
<gene>
    <name evidence="15" type="ORF">ACFOYY_10620</name>
</gene>
<dbReference type="PRINTS" id="PR00730">
    <property type="entry name" value="THERMOLYSIN"/>
</dbReference>
<evidence type="ECO:0000259" key="13">
    <source>
        <dbReference type="Pfam" id="PF04389"/>
    </source>
</evidence>
<dbReference type="InterPro" id="IPR001570">
    <property type="entry name" value="Peptidase_M4_C_domain"/>
</dbReference>
<protein>
    <submittedName>
        <fullName evidence="15">M28 family peptidase</fullName>
    </submittedName>
</protein>
<dbReference type="Pfam" id="PF01447">
    <property type="entry name" value="Peptidase_M4"/>
    <property type="match status" value="1"/>
</dbReference>
<evidence type="ECO:0000256" key="3">
    <source>
        <dbReference type="ARBA" id="ARBA00022670"/>
    </source>
</evidence>
<keyword evidence="6" id="KW-0378">Hydrolase</keyword>
<dbReference type="Gene3D" id="3.10.450.40">
    <property type="match status" value="1"/>
</dbReference>
<dbReference type="RefSeq" id="WP_386189605.1">
    <property type="nucleotide sequence ID" value="NZ_JBHSBC010000009.1"/>
</dbReference>
<dbReference type="InterPro" id="IPR041756">
    <property type="entry name" value="M28_SGAP-like"/>
</dbReference>
<dbReference type="InterPro" id="IPR050728">
    <property type="entry name" value="Zinc_Metalloprotease_M4"/>
</dbReference>
<dbReference type="InterPro" id="IPR013856">
    <property type="entry name" value="Peptidase_M4_domain"/>
</dbReference>
<feature type="chain" id="PRO_5046359374" evidence="10">
    <location>
        <begin position="29"/>
        <end position="833"/>
    </location>
</feature>
<dbReference type="InterPro" id="IPR027268">
    <property type="entry name" value="Peptidase_M4/M1_CTD_sf"/>
</dbReference>
<feature type="domain" description="Peptidase M4 C-terminal" evidence="12">
    <location>
        <begin position="355"/>
        <end position="519"/>
    </location>
</feature>
<dbReference type="Pfam" id="PF04389">
    <property type="entry name" value="Peptidase_M28"/>
    <property type="match status" value="1"/>
</dbReference>
<dbReference type="InterPro" id="IPR023612">
    <property type="entry name" value="Peptidase_M4"/>
</dbReference>
<evidence type="ECO:0000256" key="9">
    <source>
        <dbReference type="SAM" id="MobiDB-lite"/>
    </source>
</evidence>
<dbReference type="InterPro" id="IPR011096">
    <property type="entry name" value="FTP_domain"/>
</dbReference>
<keyword evidence="4" id="KW-0479">Metal-binding</keyword>
<dbReference type="CDD" id="cd03876">
    <property type="entry name" value="M28_SGAP_like"/>
    <property type="match status" value="1"/>
</dbReference>
<feature type="domain" description="Peptidase M4" evidence="11">
    <location>
        <begin position="208"/>
        <end position="344"/>
    </location>
</feature>
<sequence>MKRKGLIAVTVGVATVAATTLYTAPVNAAGQTTPGTSNATTADPGSDPRALAAQAADKAVAEGLGALRRGPEESFERTGVTSGADGTQYVGYERAYKGLPVVGGDAVVVTDAAGKIIDTVAATGPTGDVALTPKVSTRSALKVAKARLSQVDKAEQPRLVVRAGEKGERLAWEVAVSGVADGKPSVQHVFVDALDGSVIDAYDLVKYGTGNGFYNGQVTISTSGSAGSYTMKDPTRNGLACGGQNGAPYTKDVDSWGDGTGTSLETGCVDAFWAAQKMWDMLRDWFGYNGFNGRGGGFPTRVGMNDANAYWSGSYAVFGRNRANTQQATALDVIGHEYGHAIFQFAGSGSMGTGNEFGGLNESAGDIFGTLLEHYANVPGDPPDYTIGEEVDLLGTGPIRNMANPSLIDSAPNCYSSTIPITEVHAAAGPQNHWFYLLAEGTHPGGGKPNSPVCSGPSYLAGIGIKKAGKIFLNALLRRTSTWRHTDVHRATLAAAAELYGSRSVEYAAVWAAWRAVNVPSATPTPPPVPTVTPVVAPTGPGDPPGVSLANVKAHLQQFQSIASSNGGTRRSTGAGYTASVTYIENKLRAAGYTVTRQSCTSGCSRGAGPNLIADWPGGDVNQVIMAGAHLDSVSAGPGINDNGSGSASLLEVALTLAQYRPTVAKHVRFGWWTDEEQGLLGSKFYVNSLGSAGRSKIKRYLNFDMVGSRNGGYFINNISTAAAADLKAFYNQIGVQTEENVEGANRSDDASFRNGGIPTSGVAAGASARKTYAQASKWGGTANQPYDSCYHSACDTTSNISDTILDRAADATLYAIWRAAASTGPTLAQPQP</sequence>
<feature type="region of interest" description="Disordered" evidence="9">
    <location>
        <begin position="27"/>
        <end position="48"/>
    </location>
</feature>
<feature type="signal peptide" evidence="10">
    <location>
        <begin position="1"/>
        <end position="28"/>
    </location>
</feature>
<dbReference type="Gene3D" id="1.10.390.10">
    <property type="entry name" value="Neutral Protease Domain 2"/>
    <property type="match status" value="1"/>
</dbReference>
<evidence type="ECO:0000256" key="4">
    <source>
        <dbReference type="ARBA" id="ARBA00022723"/>
    </source>
</evidence>
<accession>A0ABV8EW35</accession>
<keyword evidence="7" id="KW-0862">Zinc</keyword>
<evidence type="ECO:0000313" key="16">
    <source>
        <dbReference type="Proteomes" id="UP001595698"/>
    </source>
</evidence>
<proteinExistence type="inferred from homology"/>
<reference evidence="16" key="1">
    <citation type="journal article" date="2019" name="Int. J. Syst. Evol. Microbiol.">
        <title>The Global Catalogue of Microorganisms (GCM) 10K type strain sequencing project: providing services to taxonomists for standard genome sequencing and annotation.</title>
        <authorList>
            <consortium name="The Broad Institute Genomics Platform"/>
            <consortium name="The Broad Institute Genome Sequencing Center for Infectious Disease"/>
            <person name="Wu L."/>
            <person name="Ma J."/>
        </authorList>
    </citation>
    <scope>NUCLEOTIDE SEQUENCE [LARGE SCALE GENOMIC DNA]</scope>
    <source>
        <strain evidence="16">TBRC 7912</strain>
    </source>
</reference>
<evidence type="ECO:0000259" key="14">
    <source>
        <dbReference type="Pfam" id="PF07504"/>
    </source>
</evidence>
<keyword evidence="5 10" id="KW-0732">Signal</keyword>
<evidence type="ECO:0000256" key="6">
    <source>
        <dbReference type="ARBA" id="ARBA00022801"/>
    </source>
</evidence>
<evidence type="ECO:0000256" key="8">
    <source>
        <dbReference type="ARBA" id="ARBA00023049"/>
    </source>
</evidence>
<dbReference type="InterPro" id="IPR007484">
    <property type="entry name" value="Peptidase_M28"/>
</dbReference>
<feature type="compositionally biased region" description="Polar residues" evidence="9">
    <location>
        <begin position="29"/>
        <end position="43"/>
    </location>
</feature>
<keyword evidence="8" id="KW-0482">Metalloprotease</keyword>
<feature type="domain" description="FTP" evidence="14">
    <location>
        <begin position="74"/>
        <end position="117"/>
    </location>
</feature>
<dbReference type="Pfam" id="PF07504">
    <property type="entry name" value="FTP"/>
    <property type="match status" value="1"/>
</dbReference>